<dbReference type="AlphaFoldDB" id="A0A158BY47"/>
<dbReference type="InterPro" id="IPR000600">
    <property type="entry name" value="ROK"/>
</dbReference>
<dbReference type="STRING" id="1777144.AWB83_03790"/>
<dbReference type="GO" id="GO:0009384">
    <property type="term" value="F:N-acylmannosamine kinase activity"/>
    <property type="evidence" value="ECO:0007669"/>
    <property type="project" value="TreeGrafter"/>
</dbReference>
<proteinExistence type="predicted"/>
<keyword evidence="2" id="KW-1185">Reference proteome</keyword>
<evidence type="ECO:0000313" key="1">
    <source>
        <dbReference type="EMBL" id="SAK75029.1"/>
    </source>
</evidence>
<dbReference type="Gene3D" id="1.10.10.10">
    <property type="entry name" value="Winged helix-like DNA-binding domain superfamily/Winged helix DNA-binding domain"/>
    <property type="match status" value="1"/>
</dbReference>
<dbReference type="Gene3D" id="3.30.420.40">
    <property type="match status" value="2"/>
</dbReference>
<dbReference type="PANTHER" id="PTHR18964:SF169">
    <property type="entry name" value="N-ACETYLMANNOSAMINE KINASE"/>
    <property type="match status" value="1"/>
</dbReference>
<dbReference type="InterPro" id="IPR036388">
    <property type="entry name" value="WH-like_DNA-bd_sf"/>
</dbReference>
<dbReference type="SUPFAM" id="SSF46785">
    <property type="entry name" value="Winged helix' DNA-binding domain"/>
    <property type="match status" value="1"/>
</dbReference>
<evidence type="ECO:0000313" key="2">
    <source>
        <dbReference type="Proteomes" id="UP000054978"/>
    </source>
</evidence>
<dbReference type="Proteomes" id="UP000054978">
    <property type="component" value="Unassembled WGS sequence"/>
</dbReference>
<dbReference type="InterPro" id="IPR036390">
    <property type="entry name" value="WH_DNA-bd_sf"/>
</dbReference>
<dbReference type="GO" id="GO:0019262">
    <property type="term" value="P:N-acetylneuraminate catabolic process"/>
    <property type="evidence" value="ECO:0007669"/>
    <property type="project" value="TreeGrafter"/>
</dbReference>
<protein>
    <submittedName>
        <fullName evidence="1">Transcriptional regulator</fullName>
    </submittedName>
</protein>
<name>A0A158BY47_9BURK</name>
<gene>
    <name evidence="1" type="ORF">AWB83_03790</name>
</gene>
<dbReference type="SUPFAM" id="SSF53067">
    <property type="entry name" value="Actin-like ATPase domain"/>
    <property type="match status" value="1"/>
</dbReference>
<dbReference type="EMBL" id="FCOB02000017">
    <property type="protein sequence ID" value="SAK75029.1"/>
    <property type="molecule type" value="Genomic_DNA"/>
</dbReference>
<dbReference type="PANTHER" id="PTHR18964">
    <property type="entry name" value="ROK (REPRESSOR, ORF, KINASE) FAMILY"/>
    <property type="match status" value="1"/>
</dbReference>
<comment type="caution">
    <text evidence="1">The sequence shown here is derived from an EMBL/GenBank/DDBJ whole genome shotgun (WGS) entry which is preliminary data.</text>
</comment>
<dbReference type="CDD" id="cd23763">
    <property type="entry name" value="ASKHA_ATPase_ROK"/>
    <property type="match status" value="1"/>
</dbReference>
<sequence>MSGVRAWIARFEPMSERTARQASMHSVGSNQLGMRQFNERIVLQAIRLHGALPKAEVARLTRLSMQTVSLIVDHLIEDGLLAKEPRTRVRGRIGQPSVPISLRADGAFSIGVKVGRRSLDVLSMDFVGTVRARETLEYPYPDPRTLFPALEERLARVTAALGDNARKIAGIGVAAPLWLGGWRDFFDTPPDALAAWNDIDIRERIQALTALPVEFAKDTTAACAAELVMGEGRALRNFLYVFIGTFIGGGLVIDGRLHAGPGGNAGAIGSLPLASGGNGKRPGQLLNTASVYVLEKAFAAAGAPAAAAHDGRACSPELRPLAEAWMRETCPAIATGIASSAALLDLEAVVIDGEIDRTLLREVIRRTDDALAGFDWQGMTRPRLVEGQIGPDARAMGGAILPLYAHFAPKHELFLKPLEA</sequence>
<accession>A0A158BY47</accession>
<dbReference type="Pfam" id="PF00480">
    <property type="entry name" value="ROK"/>
    <property type="match status" value="1"/>
</dbReference>
<reference evidence="1" key="1">
    <citation type="submission" date="2016-01" db="EMBL/GenBank/DDBJ databases">
        <authorList>
            <person name="Peeters C."/>
        </authorList>
    </citation>
    <scope>NUCLEOTIDE SEQUENCE [LARGE SCALE GENOMIC DNA]</scope>
    <source>
        <strain evidence="1">LMG 29326</strain>
    </source>
</reference>
<organism evidence="1 2">
    <name type="scientific">Caballeronia ptereochthonis</name>
    <dbReference type="NCBI Taxonomy" id="1777144"/>
    <lineage>
        <taxon>Bacteria</taxon>
        <taxon>Pseudomonadati</taxon>
        <taxon>Pseudomonadota</taxon>
        <taxon>Betaproteobacteria</taxon>
        <taxon>Burkholderiales</taxon>
        <taxon>Burkholderiaceae</taxon>
        <taxon>Caballeronia</taxon>
    </lineage>
</organism>
<dbReference type="InterPro" id="IPR043129">
    <property type="entry name" value="ATPase_NBD"/>
</dbReference>